<feature type="signal peptide" evidence="5">
    <location>
        <begin position="1"/>
        <end position="24"/>
    </location>
</feature>
<feature type="chain" id="PRO_5032583487" description="C-type lysozyme inhibitor domain-containing protein" evidence="5">
    <location>
        <begin position="25"/>
        <end position="153"/>
    </location>
</feature>
<evidence type="ECO:0000256" key="2">
    <source>
        <dbReference type="ARBA" id="ARBA00023136"/>
    </source>
</evidence>
<keyword evidence="3" id="KW-0564">Palmitate</keyword>
<protein>
    <recommendedName>
        <fullName evidence="6">C-type lysozyme inhibitor domain-containing protein</fullName>
    </recommendedName>
</protein>
<keyword evidence="1 5" id="KW-0732">Signal</keyword>
<evidence type="ECO:0000256" key="5">
    <source>
        <dbReference type="SAM" id="SignalP"/>
    </source>
</evidence>
<evidence type="ECO:0000256" key="1">
    <source>
        <dbReference type="ARBA" id="ARBA00022729"/>
    </source>
</evidence>
<evidence type="ECO:0000313" key="7">
    <source>
        <dbReference type="EMBL" id="MXR37966.1"/>
    </source>
</evidence>
<keyword evidence="2" id="KW-0472">Membrane</keyword>
<accession>A0A845BUY1</accession>
<comment type="caution">
    <text evidence="7">The sequence shown here is derived from an EMBL/GenBank/DDBJ whole genome shotgun (WGS) entry which is preliminary data.</text>
</comment>
<evidence type="ECO:0000256" key="4">
    <source>
        <dbReference type="ARBA" id="ARBA00023288"/>
    </source>
</evidence>
<keyword evidence="8" id="KW-1185">Reference proteome</keyword>
<sequence>MEGGISVRSPLAVLGLLMSGMAWADASAVQASMPALESSAPLAVPAAPVVAIPEAPKPAPVVEPALGSVPFRVDYRCAGAQQISVLYPAYADADSQPIRLRWKGYKYRLSLAVSGSGARYASSQLVWWTKGDSAFLSTRGGRMLVRQCVAQPN</sequence>
<evidence type="ECO:0000256" key="3">
    <source>
        <dbReference type="ARBA" id="ARBA00023139"/>
    </source>
</evidence>
<dbReference type="InterPro" id="IPR036328">
    <property type="entry name" value="MliC_sf"/>
</dbReference>
<keyword evidence="4" id="KW-0449">Lipoprotein</keyword>
<organism evidence="7 8">
    <name type="scientific">Craterilacuibacter sinensis</name>
    <dbReference type="NCBI Taxonomy" id="2686017"/>
    <lineage>
        <taxon>Bacteria</taxon>
        <taxon>Pseudomonadati</taxon>
        <taxon>Pseudomonadota</taxon>
        <taxon>Betaproteobacteria</taxon>
        <taxon>Neisseriales</taxon>
        <taxon>Neisseriaceae</taxon>
        <taxon>Craterilacuibacter</taxon>
    </lineage>
</organism>
<proteinExistence type="predicted"/>
<feature type="domain" description="C-type lysozyme inhibitor" evidence="6">
    <location>
        <begin position="75"/>
        <end position="141"/>
    </location>
</feature>
<dbReference type="AlphaFoldDB" id="A0A845BUY1"/>
<dbReference type="SUPFAM" id="SSF141488">
    <property type="entry name" value="YdhA-like"/>
    <property type="match status" value="1"/>
</dbReference>
<evidence type="ECO:0000313" key="8">
    <source>
        <dbReference type="Proteomes" id="UP000467214"/>
    </source>
</evidence>
<name>A0A845BUY1_9NEIS</name>
<dbReference type="InterPro" id="IPR018660">
    <property type="entry name" value="MliC"/>
</dbReference>
<reference evidence="7 8" key="1">
    <citation type="submission" date="2019-12" db="EMBL/GenBank/DDBJ databases">
        <title>Neisseriaceae gen. nov. sp. Genome sequencing and assembly.</title>
        <authorList>
            <person name="Liu Z."/>
            <person name="Li A."/>
        </authorList>
    </citation>
    <scope>NUCLEOTIDE SEQUENCE [LARGE SCALE GENOMIC DNA]</scope>
    <source>
        <strain evidence="7 8">B2N2-7</strain>
    </source>
</reference>
<evidence type="ECO:0000259" key="6">
    <source>
        <dbReference type="Pfam" id="PF09864"/>
    </source>
</evidence>
<gene>
    <name evidence="7" type="ORF">GQF02_13380</name>
</gene>
<dbReference type="Gene3D" id="2.40.128.200">
    <property type="match status" value="1"/>
</dbReference>
<dbReference type="EMBL" id="WSSB01000013">
    <property type="protein sequence ID" value="MXR37966.1"/>
    <property type="molecule type" value="Genomic_DNA"/>
</dbReference>
<dbReference type="Pfam" id="PF09864">
    <property type="entry name" value="MliC"/>
    <property type="match status" value="1"/>
</dbReference>
<dbReference type="Proteomes" id="UP000467214">
    <property type="component" value="Unassembled WGS sequence"/>
</dbReference>